<evidence type="ECO:0000259" key="3">
    <source>
        <dbReference type="Pfam" id="PF10193"/>
    </source>
</evidence>
<dbReference type="GO" id="GO:0051083">
    <property type="term" value="P:'de novo' cotranslational protein folding"/>
    <property type="evidence" value="ECO:0007669"/>
    <property type="project" value="TreeGrafter"/>
</dbReference>
<sequence length="1004" mass="110812">MLNLDDHNRPQVEEVIGRLQTALSDLSTVLALLCGPLECIGLLPPQFRQYNLEPLPSGAVNISRHIPAFQREILQHIGPTWESSLAEKNAAPLLEQYFCPDVFSFASPAAGDVTLLAYSTILSLPLTEYSIRLLIRLSERYPIDRLHAAVFAGEHNSKNMLAWEDCVRDIAAVPARVANTLRGSGIPPELEHAFYFDAVCRRCECAVASLPPSPREREVTSMTFLLTKLVNLGTFPSNQPTSRSQPSFFRVTLPRIRAQLVQENSASYSAAWAKILRGLSSSFTLQSIVASLFGSLLAESGIDSSLYHRAAVKRESFLLSGFLGPAVSSNDTEIWESVSAVILGREWNEGHARIFVCWVCGPRNDLKALQLLLNSVVDLWSSSDHVKHSLLNRHRYLTTLLLVTLAYFPPSHPELLDLALTPTFISGVGKYVGHLDNSVRRCGMLTAEVVAHLSGKKLDFRDWEGDEEAKVWARKVRQLLKARDVDVKLADIEEAPPTEEDVDIHDTSTPGILSARTRQLPVPPAETGYDSDDSLSGYISQASSRSSSPTPSELAEIEKDPTLGVGVKKVPRPVYLAQLGALIRPAGSLKVDENQQANEIEMGLNCAEELIRKKKGYGSELEENAVNLVYGLVGLQNNYELAGFSAQRQGALNALVFCAPRVAAPCIIEEFFKNQYSTDQRYSMLNALAFGARELASLPVPRSSVPTSRIAFPSKTLPIRLHQRYLEEDRVLPQILDDISREALEHDTDPDIPQLVRERRLRVQKPSKVTEVELPRASHVPLSQNTTFNEIAAQYFIAPLINRFWIFFRDEQTREERTVHQEGRHRYQGAGTGLILNPIVLSHFLATLAILVHASKNASEWLRVIGPDALELAVTLGTKPISMMEADHEDNLGFKTKEASVLSAALELALVVLSGCLELDGGRALGLEHTALVLGVGEWANAVFSLLEKGAKMDGGGGVQEAKLQRAVAGVLLKVDSLASRWRRSMIDTAYIRWGNGYSVLSLF</sequence>
<organism evidence="4 5">
    <name type="scientific">Mycena belliarum</name>
    <dbReference type="NCBI Taxonomy" id="1033014"/>
    <lineage>
        <taxon>Eukaryota</taxon>
        <taxon>Fungi</taxon>
        <taxon>Dikarya</taxon>
        <taxon>Basidiomycota</taxon>
        <taxon>Agaricomycotina</taxon>
        <taxon>Agaricomycetes</taxon>
        <taxon>Agaricomycetidae</taxon>
        <taxon>Agaricales</taxon>
        <taxon>Marasmiineae</taxon>
        <taxon>Mycenaceae</taxon>
        <taxon>Mycena</taxon>
    </lineage>
</organism>
<evidence type="ECO:0000313" key="4">
    <source>
        <dbReference type="EMBL" id="KAJ7098107.1"/>
    </source>
</evidence>
<gene>
    <name evidence="4" type="ORF">B0H15DRAFT_824140</name>
</gene>
<dbReference type="PANTHER" id="PTHR15830">
    <property type="entry name" value="TELOMERE LENGTH REGULATION PROTEIN TEL2 FAMILY MEMBER"/>
    <property type="match status" value="1"/>
</dbReference>
<protein>
    <submittedName>
        <fullName evidence="4">Telomere length regulation protein-domain-containing protein</fullName>
    </submittedName>
</protein>
<dbReference type="GO" id="GO:0042162">
    <property type="term" value="F:telomeric DNA binding"/>
    <property type="evidence" value="ECO:0007669"/>
    <property type="project" value="TreeGrafter"/>
</dbReference>
<proteinExistence type="inferred from homology"/>
<evidence type="ECO:0000313" key="5">
    <source>
        <dbReference type="Proteomes" id="UP001222325"/>
    </source>
</evidence>
<dbReference type="InterPro" id="IPR038528">
    <property type="entry name" value="TEL2_C_sf"/>
</dbReference>
<dbReference type="EMBL" id="JARJCN010000009">
    <property type="protein sequence ID" value="KAJ7098107.1"/>
    <property type="molecule type" value="Genomic_DNA"/>
</dbReference>
<feature type="domain" description="Telomere length regulation protein conserved" evidence="3">
    <location>
        <begin position="573"/>
        <end position="692"/>
    </location>
</feature>
<feature type="compositionally biased region" description="Acidic residues" evidence="2">
    <location>
        <begin position="494"/>
        <end position="503"/>
    </location>
</feature>
<dbReference type="PANTHER" id="PTHR15830:SF10">
    <property type="entry name" value="TELOMERE LENGTH REGULATION PROTEIN TEL2 HOMOLOG"/>
    <property type="match status" value="1"/>
</dbReference>
<dbReference type="InterPro" id="IPR019337">
    <property type="entry name" value="Telomere_length_regulation_dom"/>
</dbReference>
<name>A0AAD6UCB3_9AGAR</name>
<evidence type="ECO:0000256" key="2">
    <source>
        <dbReference type="SAM" id="MobiDB-lite"/>
    </source>
</evidence>
<dbReference type="Pfam" id="PF10193">
    <property type="entry name" value="Telomere_reg-2"/>
    <property type="match status" value="1"/>
</dbReference>
<dbReference type="AlphaFoldDB" id="A0AAD6UCB3"/>
<accession>A0AAD6UCB3</accession>
<comment type="similarity">
    <text evidence="1">Belongs to the TEL2 family.</text>
</comment>
<evidence type="ECO:0000256" key="1">
    <source>
        <dbReference type="ARBA" id="ARBA00006133"/>
    </source>
</evidence>
<feature type="non-terminal residue" evidence="4">
    <location>
        <position position="1"/>
    </location>
</feature>
<dbReference type="GO" id="GO:0051879">
    <property type="term" value="F:Hsp90 protein binding"/>
    <property type="evidence" value="ECO:0007669"/>
    <property type="project" value="TreeGrafter"/>
</dbReference>
<keyword evidence="5" id="KW-1185">Reference proteome</keyword>
<feature type="region of interest" description="Disordered" evidence="2">
    <location>
        <begin position="494"/>
        <end position="559"/>
    </location>
</feature>
<dbReference type="GO" id="GO:0005829">
    <property type="term" value="C:cytosol"/>
    <property type="evidence" value="ECO:0007669"/>
    <property type="project" value="TreeGrafter"/>
</dbReference>
<dbReference type="InterPro" id="IPR051970">
    <property type="entry name" value="TEL2_Regulation"/>
</dbReference>
<dbReference type="Proteomes" id="UP001222325">
    <property type="component" value="Unassembled WGS sequence"/>
</dbReference>
<feature type="compositionally biased region" description="Low complexity" evidence="2">
    <location>
        <begin position="536"/>
        <end position="552"/>
    </location>
</feature>
<reference evidence="4" key="1">
    <citation type="submission" date="2023-03" db="EMBL/GenBank/DDBJ databases">
        <title>Massive genome expansion in bonnet fungi (Mycena s.s.) driven by repeated elements and novel gene families across ecological guilds.</title>
        <authorList>
            <consortium name="Lawrence Berkeley National Laboratory"/>
            <person name="Harder C.B."/>
            <person name="Miyauchi S."/>
            <person name="Viragh M."/>
            <person name="Kuo A."/>
            <person name="Thoen E."/>
            <person name="Andreopoulos B."/>
            <person name="Lu D."/>
            <person name="Skrede I."/>
            <person name="Drula E."/>
            <person name="Henrissat B."/>
            <person name="Morin E."/>
            <person name="Kohler A."/>
            <person name="Barry K."/>
            <person name="LaButti K."/>
            <person name="Morin E."/>
            <person name="Salamov A."/>
            <person name="Lipzen A."/>
            <person name="Mereny Z."/>
            <person name="Hegedus B."/>
            <person name="Baldrian P."/>
            <person name="Stursova M."/>
            <person name="Weitz H."/>
            <person name="Taylor A."/>
            <person name="Grigoriev I.V."/>
            <person name="Nagy L.G."/>
            <person name="Martin F."/>
            <person name="Kauserud H."/>
        </authorList>
    </citation>
    <scope>NUCLEOTIDE SEQUENCE</scope>
    <source>
        <strain evidence="4">CBHHK173m</strain>
    </source>
</reference>
<dbReference type="Gene3D" id="1.25.40.720">
    <property type="entry name" value="Telomere length regulation protein 2, C-terminal domain"/>
    <property type="match status" value="2"/>
</dbReference>
<comment type="caution">
    <text evidence="4">The sequence shown here is derived from an EMBL/GenBank/DDBJ whole genome shotgun (WGS) entry which is preliminary data.</text>
</comment>